<dbReference type="PANTHER" id="PTHR23316">
    <property type="entry name" value="IMPORTIN ALPHA"/>
    <property type="match status" value="1"/>
</dbReference>
<evidence type="ECO:0000256" key="1">
    <source>
        <dbReference type="ARBA" id="ARBA00010394"/>
    </source>
</evidence>
<dbReference type="InterPro" id="IPR016024">
    <property type="entry name" value="ARM-type_fold"/>
</dbReference>
<evidence type="ECO:0000313" key="9">
    <source>
        <dbReference type="Proteomes" id="UP000472272"/>
    </source>
</evidence>
<dbReference type="AlphaFoldDB" id="A0A670I6K3"/>
<keyword evidence="4 5" id="KW-0653">Protein transport</keyword>
<keyword evidence="2 5" id="KW-0813">Transport</keyword>
<dbReference type="Pfam" id="PF16186">
    <property type="entry name" value="Arm_3"/>
    <property type="match status" value="1"/>
</dbReference>
<dbReference type="FunFam" id="1.25.10.10:FF:000009">
    <property type="entry name" value="Importin subunit alpha"/>
    <property type="match status" value="1"/>
</dbReference>
<dbReference type="GO" id="GO:0005654">
    <property type="term" value="C:nucleoplasm"/>
    <property type="evidence" value="ECO:0007669"/>
    <property type="project" value="Ensembl"/>
</dbReference>
<dbReference type="InterPro" id="IPR024931">
    <property type="entry name" value="Importin_alpha"/>
</dbReference>
<evidence type="ECO:0000256" key="3">
    <source>
        <dbReference type="ARBA" id="ARBA00022737"/>
    </source>
</evidence>
<dbReference type="Ensembl" id="ENSPMRT00000007878.1">
    <property type="protein sequence ID" value="ENSPMRP00000007361.1"/>
    <property type="gene ID" value="ENSPMRG00000004942.1"/>
</dbReference>
<evidence type="ECO:0000256" key="4">
    <source>
        <dbReference type="ARBA" id="ARBA00022927"/>
    </source>
</evidence>
<gene>
    <name evidence="8" type="primary">KPNA3</name>
</gene>
<dbReference type="GO" id="GO:0006606">
    <property type="term" value="P:protein import into nucleus"/>
    <property type="evidence" value="ECO:0007669"/>
    <property type="project" value="InterPro"/>
</dbReference>
<dbReference type="GO" id="GO:0005829">
    <property type="term" value="C:cytosol"/>
    <property type="evidence" value="ECO:0007669"/>
    <property type="project" value="Ensembl"/>
</dbReference>
<feature type="domain" description="IBB" evidence="7">
    <location>
        <begin position="4"/>
        <end position="69"/>
    </location>
</feature>
<evidence type="ECO:0000313" key="8">
    <source>
        <dbReference type="Ensembl" id="ENSPMRP00000007361.1"/>
    </source>
</evidence>
<organism evidence="8 9">
    <name type="scientific">Podarcis muralis</name>
    <name type="common">Wall lizard</name>
    <name type="synonym">Lacerta muralis</name>
    <dbReference type="NCBI Taxonomy" id="64176"/>
    <lineage>
        <taxon>Eukaryota</taxon>
        <taxon>Metazoa</taxon>
        <taxon>Chordata</taxon>
        <taxon>Craniata</taxon>
        <taxon>Vertebrata</taxon>
        <taxon>Euteleostomi</taxon>
        <taxon>Lepidosauria</taxon>
        <taxon>Squamata</taxon>
        <taxon>Bifurcata</taxon>
        <taxon>Unidentata</taxon>
        <taxon>Episquamata</taxon>
        <taxon>Laterata</taxon>
        <taxon>Lacertibaenia</taxon>
        <taxon>Lacertidae</taxon>
        <taxon>Podarcis</taxon>
    </lineage>
</organism>
<dbReference type="PROSITE" id="PS50176">
    <property type="entry name" value="ARM_REPEAT"/>
    <property type="match status" value="3"/>
</dbReference>
<evidence type="ECO:0000259" key="7">
    <source>
        <dbReference type="PROSITE" id="PS51214"/>
    </source>
</evidence>
<dbReference type="InterPro" id="IPR032413">
    <property type="entry name" value="Arm_3"/>
</dbReference>
<dbReference type="InterPro" id="IPR011989">
    <property type="entry name" value="ARM-like"/>
</dbReference>
<dbReference type="GO" id="GO:0042564">
    <property type="term" value="C:NLS-dependent protein nuclear import complex"/>
    <property type="evidence" value="ECO:0007669"/>
    <property type="project" value="Ensembl"/>
</dbReference>
<dbReference type="Gene3D" id="1.25.10.10">
    <property type="entry name" value="Leucine-rich Repeat Variant"/>
    <property type="match status" value="1"/>
</dbReference>
<feature type="repeat" description="ARM" evidence="6">
    <location>
        <begin position="125"/>
        <end position="169"/>
    </location>
</feature>
<comment type="similarity">
    <text evidence="1 5">Belongs to the importin alpha family.</text>
</comment>
<dbReference type="SUPFAM" id="SSF48371">
    <property type="entry name" value="ARM repeat"/>
    <property type="match status" value="1"/>
</dbReference>
<dbReference type="SMART" id="SM00185">
    <property type="entry name" value="ARM"/>
    <property type="match status" value="8"/>
</dbReference>
<sequence length="526" mass="57804">MADNAAAAAAAAAAGLENHRFKSFKNKGRDVEVGAGRHSNALSWLFVLQNKRDEHLLKKRNVPQEESLEDSDADADFKAQNVTLEAILQNATSDNPIIQLSAVQAARKLLSSDRNPPIDDLIKSGILPILVKCLERDDNPSLQFEAAWALTNIASGTSAQTQAVVQSNAVPLFLRLLHSPHQNVCEQAVWALGNIIGDGPQCRDYVISLGVVKPLLSFINPSIPITFLRNVTWVIVNLCRNKDPPPPMETVQEILPALCVLIYHTDINILVDTVWALSYLTDGGNEQIQMVIDSGVVPFLVPLLSHQEVKVQTAALRAVGNIVTGTDEQTQVVLNCDVLSHFPNLLTHPKEKINKEAVWFLSNITAGNQQQVQAVIDAGLIPMIIHQLAKVSQMLNLAVSHIFVARLYVEYLVQQNVIPPFCNLLSVKDSQVVQVVLDGLKNILIMAGDEASTIAEIIEECGGLEKIEALQQHENEDIYKLAFEIIDQYFSGDEIDEDPSLIPEATQGGTYNFDPTANLQTKEFNF</sequence>
<proteinExistence type="inferred from homology"/>
<dbReference type="Proteomes" id="UP000472272">
    <property type="component" value="Chromosome 3"/>
</dbReference>
<keyword evidence="9" id="KW-1185">Reference proteome</keyword>
<dbReference type="GO" id="GO:0061608">
    <property type="term" value="F:nuclear import signal receptor activity"/>
    <property type="evidence" value="ECO:0007669"/>
    <property type="project" value="InterPro"/>
</dbReference>
<dbReference type="Pfam" id="PF00514">
    <property type="entry name" value="Arm"/>
    <property type="match status" value="7"/>
</dbReference>
<accession>A0A670I6K3</accession>
<dbReference type="OMA" id="GGNEHIQ"/>
<evidence type="ECO:0000256" key="2">
    <source>
        <dbReference type="ARBA" id="ARBA00022448"/>
    </source>
</evidence>
<protein>
    <recommendedName>
        <fullName evidence="5">Importin subunit alpha</fullName>
    </recommendedName>
</protein>
<dbReference type="InterPro" id="IPR000225">
    <property type="entry name" value="Armadillo"/>
</dbReference>
<evidence type="ECO:0000256" key="6">
    <source>
        <dbReference type="PROSITE-ProRule" id="PRU00259"/>
    </source>
</evidence>
<dbReference type="PIRSF" id="PIRSF005673">
    <property type="entry name" value="Importin_alpha"/>
    <property type="match status" value="1"/>
</dbReference>
<reference evidence="8" key="3">
    <citation type="submission" date="2025-09" db="UniProtKB">
        <authorList>
            <consortium name="Ensembl"/>
        </authorList>
    </citation>
    <scope>IDENTIFICATION</scope>
</reference>
<feature type="repeat" description="ARM" evidence="6">
    <location>
        <begin position="295"/>
        <end position="333"/>
    </location>
</feature>
<reference evidence="8" key="2">
    <citation type="submission" date="2025-08" db="UniProtKB">
        <authorList>
            <consortium name="Ensembl"/>
        </authorList>
    </citation>
    <scope>IDENTIFICATION</scope>
</reference>
<keyword evidence="3" id="KW-0677">Repeat</keyword>
<reference evidence="8 9" key="1">
    <citation type="journal article" date="2019" name="Proc. Natl. Acad. Sci. U.S.A.">
        <title>Regulatory changes in pterin and carotenoid genes underlie balanced color polymorphisms in the wall lizard.</title>
        <authorList>
            <person name="Andrade P."/>
            <person name="Pinho C."/>
            <person name="Perez I de Lanuza G."/>
            <person name="Afonso S."/>
            <person name="Brejcha J."/>
            <person name="Rubin C.J."/>
            <person name="Wallerman O."/>
            <person name="Pereira P."/>
            <person name="Sabatino S.J."/>
            <person name="Bellati A."/>
            <person name="Pellitteri-Rosa D."/>
            <person name="Bosakova Z."/>
            <person name="Bunikis I."/>
            <person name="Carretero M.A."/>
            <person name="Feiner N."/>
            <person name="Marsik P."/>
            <person name="Pauperio F."/>
            <person name="Salvi D."/>
            <person name="Soler L."/>
            <person name="While G.M."/>
            <person name="Uller T."/>
            <person name="Font E."/>
            <person name="Andersson L."/>
            <person name="Carneiro M."/>
        </authorList>
    </citation>
    <scope>NUCLEOTIDE SEQUENCE</scope>
</reference>
<dbReference type="PROSITE" id="PS51214">
    <property type="entry name" value="IBB"/>
    <property type="match status" value="1"/>
</dbReference>
<dbReference type="InterPro" id="IPR002652">
    <property type="entry name" value="Importin-a_IBB"/>
</dbReference>
<feature type="repeat" description="ARM" evidence="6">
    <location>
        <begin position="168"/>
        <end position="195"/>
    </location>
</feature>
<name>A0A670I6K3_PODMU</name>
<evidence type="ECO:0000256" key="5">
    <source>
        <dbReference type="PIRNR" id="PIRNR005673"/>
    </source>
</evidence>
<dbReference type="GeneTree" id="ENSGT01050000244891"/>
<dbReference type="Pfam" id="PF01749">
    <property type="entry name" value="IBB"/>
    <property type="match status" value="1"/>
</dbReference>